<comment type="caution">
    <text evidence="1">The sequence shown here is derived from an EMBL/GenBank/DDBJ whole genome shotgun (WGS) entry which is preliminary data.</text>
</comment>
<name>A0A420JCJ2_9PEZI</name>
<accession>A0A420JCJ2</accession>
<organism evidence="1 2">
    <name type="scientific">Golovinomyces cichoracearum</name>
    <dbReference type="NCBI Taxonomy" id="62708"/>
    <lineage>
        <taxon>Eukaryota</taxon>
        <taxon>Fungi</taxon>
        <taxon>Dikarya</taxon>
        <taxon>Ascomycota</taxon>
        <taxon>Pezizomycotina</taxon>
        <taxon>Leotiomycetes</taxon>
        <taxon>Erysiphales</taxon>
        <taxon>Erysiphaceae</taxon>
        <taxon>Golovinomyces</taxon>
    </lineage>
</organism>
<evidence type="ECO:0000313" key="2">
    <source>
        <dbReference type="Proteomes" id="UP000285326"/>
    </source>
</evidence>
<evidence type="ECO:0000313" key="1">
    <source>
        <dbReference type="EMBL" id="RKF95978.1"/>
    </source>
</evidence>
<proteinExistence type="predicted"/>
<dbReference type="EMBL" id="MCBS01005774">
    <property type="protein sequence ID" value="RKF95978.1"/>
    <property type="molecule type" value="Genomic_DNA"/>
</dbReference>
<dbReference type="AlphaFoldDB" id="A0A420JCJ2"/>
<dbReference type="Proteomes" id="UP000285326">
    <property type="component" value="Unassembled WGS sequence"/>
</dbReference>
<gene>
    <name evidence="1" type="ORF">GcM1_057001</name>
</gene>
<protein>
    <submittedName>
        <fullName evidence="1">Uncharacterized protein</fullName>
    </submittedName>
</protein>
<sequence>MNDQEIMNIASSTKNNSLMSEQIHLLVSLLFEPLLLLKQRILLAYGPPKIFIMLQHGSNQSRCRAKDPTML</sequence>
<reference evidence="1 2" key="1">
    <citation type="journal article" date="2018" name="BMC Genomics">
        <title>Comparative genome analyses reveal sequence features reflecting distinct modes of host-adaptation between dicot and monocot powdery mildew.</title>
        <authorList>
            <person name="Wu Y."/>
            <person name="Ma X."/>
            <person name="Pan Z."/>
            <person name="Kale S.D."/>
            <person name="Song Y."/>
            <person name="King H."/>
            <person name="Zhang Q."/>
            <person name="Presley C."/>
            <person name="Deng X."/>
            <person name="Wei C.I."/>
            <person name="Xiao S."/>
        </authorList>
    </citation>
    <scope>NUCLEOTIDE SEQUENCE [LARGE SCALE GENOMIC DNA]</scope>
    <source>
        <strain evidence="1">UMSG1</strain>
    </source>
</reference>